<comment type="caution">
    <text evidence="4">The sequence shown here is derived from an EMBL/GenBank/DDBJ whole genome shotgun (WGS) entry which is preliminary data.</text>
</comment>
<proteinExistence type="inferred from homology"/>
<dbReference type="InterPro" id="IPR006059">
    <property type="entry name" value="SBP"/>
</dbReference>
<evidence type="ECO:0000256" key="2">
    <source>
        <dbReference type="ARBA" id="ARBA00022448"/>
    </source>
</evidence>
<dbReference type="Pfam" id="PF01547">
    <property type="entry name" value="SBP_bac_1"/>
    <property type="match status" value="1"/>
</dbReference>
<dbReference type="Gene3D" id="3.40.190.10">
    <property type="entry name" value="Periplasmic binding protein-like II"/>
    <property type="match status" value="1"/>
</dbReference>
<dbReference type="InterPro" id="IPR006061">
    <property type="entry name" value="SBP_1_CS"/>
</dbReference>
<evidence type="ECO:0000256" key="1">
    <source>
        <dbReference type="ARBA" id="ARBA00008520"/>
    </source>
</evidence>
<dbReference type="SUPFAM" id="SSF53850">
    <property type="entry name" value="Periplasmic binding protein-like II"/>
    <property type="match status" value="1"/>
</dbReference>
<dbReference type="GO" id="GO:0055085">
    <property type="term" value="P:transmembrane transport"/>
    <property type="evidence" value="ECO:0007669"/>
    <property type="project" value="InterPro"/>
</dbReference>
<dbReference type="GO" id="GO:1901982">
    <property type="term" value="F:maltose binding"/>
    <property type="evidence" value="ECO:0007669"/>
    <property type="project" value="TreeGrafter"/>
</dbReference>
<sequence>FYKDHYYGLPLDTNTRVIFYNPAILKEAGIDAAPKTVADFAADCAKIKALNKPDTFCYAEGGTGAWNVLPWIWSQGGNITDPTFSKATGFLNSKGTVAAVTMLRDMLKDGTLSPSILGGGLQTSEAIGKNQVGMIVDGPWMPPIFKEQFPDLKYDLAPMPSGDGGSSSVVGGEDIVMFEKSQNKDAALAFLKFVLEEPQQIAMGKTGQMPVLRSLTGNKELPEYFAVFQKQLETANPRTPSPAWPKIDETIGNAVQEVLRGEKEPQAALDEAAATVDGLLAGK</sequence>
<protein>
    <recommendedName>
        <fullName evidence="6">ABC transporter substrate-binding protein</fullName>
    </recommendedName>
</protein>
<dbReference type="Proteomes" id="UP000050509">
    <property type="component" value="Unassembled WGS sequence"/>
</dbReference>
<keyword evidence="5" id="KW-1185">Reference proteome</keyword>
<dbReference type="AlphaFoldDB" id="A0A0P9DHR7"/>
<dbReference type="GO" id="GO:0055052">
    <property type="term" value="C:ATP-binding cassette (ABC) transporter complex, substrate-binding subunit-containing"/>
    <property type="evidence" value="ECO:0007669"/>
    <property type="project" value="TreeGrafter"/>
</dbReference>
<keyword evidence="3" id="KW-0732">Signal</keyword>
<name>A0A0P9DHR7_9CHLR</name>
<accession>A0A0P9DHR7</accession>
<dbReference type="GO" id="GO:0015768">
    <property type="term" value="P:maltose transport"/>
    <property type="evidence" value="ECO:0007669"/>
    <property type="project" value="TreeGrafter"/>
</dbReference>
<reference evidence="4 5" key="1">
    <citation type="submission" date="2015-09" db="EMBL/GenBank/DDBJ databases">
        <title>Draft genome sequence of Kouleothrix aurantiaca JCM 19913.</title>
        <authorList>
            <person name="Hemp J."/>
        </authorList>
    </citation>
    <scope>NUCLEOTIDE SEQUENCE [LARGE SCALE GENOMIC DNA]</scope>
    <source>
        <strain evidence="4 5">COM-B</strain>
    </source>
</reference>
<dbReference type="PATRIC" id="fig|186479.3.peg.3511"/>
<keyword evidence="2" id="KW-0813">Transport</keyword>
<evidence type="ECO:0000256" key="3">
    <source>
        <dbReference type="ARBA" id="ARBA00022729"/>
    </source>
</evidence>
<dbReference type="EMBL" id="LJCR01001958">
    <property type="protein sequence ID" value="KPV49456.1"/>
    <property type="molecule type" value="Genomic_DNA"/>
</dbReference>
<organism evidence="4 5">
    <name type="scientific">Kouleothrix aurantiaca</name>
    <dbReference type="NCBI Taxonomy" id="186479"/>
    <lineage>
        <taxon>Bacteria</taxon>
        <taxon>Bacillati</taxon>
        <taxon>Chloroflexota</taxon>
        <taxon>Chloroflexia</taxon>
        <taxon>Chloroflexales</taxon>
        <taxon>Roseiflexineae</taxon>
        <taxon>Roseiflexaceae</taxon>
        <taxon>Kouleothrix</taxon>
    </lineage>
</organism>
<gene>
    <name evidence="4" type="ORF">SE17_32535</name>
</gene>
<dbReference type="PANTHER" id="PTHR30061:SF50">
    <property type="entry name" value="MALTOSE_MALTODEXTRIN-BINDING PERIPLASMIC PROTEIN"/>
    <property type="match status" value="1"/>
</dbReference>
<evidence type="ECO:0000313" key="4">
    <source>
        <dbReference type="EMBL" id="KPV49456.1"/>
    </source>
</evidence>
<comment type="similarity">
    <text evidence="1">Belongs to the bacterial solute-binding protein 1 family.</text>
</comment>
<evidence type="ECO:0008006" key="6">
    <source>
        <dbReference type="Google" id="ProtNLM"/>
    </source>
</evidence>
<dbReference type="PANTHER" id="PTHR30061">
    <property type="entry name" value="MALTOSE-BINDING PERIPLASMIC PROTEIN"/>
    <property type="match status" value="1"/>
</dbReference>
<dbReference type="GO" id="GO:0042956">
    <property type="term" value="P:maltodextrin transmembrane transport"/>
    <property type="evidence" value="ECO:0007669"/>
    <property type="project" value="TreeGrafter"/>
</dbReference>
<dbReference type="PROSITE" id="PS01037">
    <property type="entry name" value="SBP_BACTERIAL_1"/>
    <property type="match status" value="1"/>
</dbReference>
<evidence type="ECO:0000313" key="5">
    <source>
        <dbReference type="Proteomes" id="UP000050509"/>
    </source>
</evidence>
<feature type="non-terminal residue" evidence="4">
    <location>
        <position position="1"/>
    </location>
</feature>